<dbReference type="Gene3D" id="3.30.70.270">
    <property type="match status" value="1"/>
</dbReference>
<dbReference type="SUPFAM" id="SSF141868">
    <property type="entry name" value="EAL domain-like"/>
    <property type="match status" value="1"/>
</dbReference>
<dbReference type="InterPro" id="IPR000160">
    <property type="entry name" value="GGDEF_dom"/>
</dbReference>
<sequence length="666" mass="75263">MLEDPQYLRLTRRLQREASARQEAEAIAERGLRDLYQRQQEIALLEAIAVAANETVRVDDTILLAIREICRYTQWPVGHAFYVPPPGKDDHRLHSTQLWHLDLPGRYEPFCHATETMTFGPGHGLPGRIWQSGQPEWVVDVTLDNHFLRAEVAQAVGLRAAFCFPVLIGTEVVAVLEFFAEKPLAPDDGVLRVMRQIGTQLGRVVERKRAKDRLLHDALHDALTQLANRALFLDRLQGLLKRSRRHADYQFAVLFLDLDRFKLVNDSLGHLAGDQLIVAVAQRLTTCLRHTDLIGRHIGEYGDHPDEDVVARLGGDEFTIVLDDISDPSDPIRVAERIQQALAEPFLINQQQIYTSASIGIVLSSSHYEAVEDVLRDADVAMYRAKAMGRSCWAVFDSAMHEQAVNLLRLEADLHQAIAQQQFHLCYQPIVSLPDGRIRGFEALLRWRHPTRGLIPPSEFIPLAEDTGLIRPIGRWVLAEACRQAQRWQQEFPSEQPLTMSVNLSAGQLSENGLVDELLAIVRNSGIAPNSLKLELTESVVMNDAELACRLFLEFKRIGIQLSLDDFGTGYSSLSYLRRLPIDTLKVDRSFVSQIDGDEEKQQITEIIVMLARTLGLTVIAEGAETAAEIDRLNYLRCDYAQGYYFFRPLDSTAAEQALRQQQQRH</sequence>
<gene>
    <name evidence="3" type="ORF">ACFOW7_16855</name>
</gene>
<dbReference type="InterPro" id="IPR003018">
    <property type="entry name" value="GAF"/>
</dbReference>
<dbReference type="PROSITE" id="PS50883">
    <property type="entry name" value="EAL"/>
    <property type="match status" value="1"/>
</dbReference>
<feature type="domain" description="EAL" evidence="1">
    <location>
        <begin position="407"/>
        <end position="663"/>
    </location>
</feature>
<evidence type="ECO:0000313" key="4">
    <source>
        <dbReference type="Proteomes" id="UP001595791"/>
    </source>
</evidence>
<dbReference type="Gene3D" id="3.30.450.40">
    <property type="match status" value="1"/>
</dbReference>
<keyword evidence="4" id="KW-1185">Reference proteome</keyword>
<dbReference type="RefSeq" id="WP_378168064.1">
    <property type="nucleotide sequence ID" value="NZ_JBHSBU010000001.1"/>
</dbReference>
<dbReference type="SMART" id="SM00267">
    <property type="entry name" value="GGDEF"/>
    <property type="match status" value="1"/>
</dbReference>
<dbReference type="SUPFAM" id="SSF55781">
    <property type="entry name" value="GAF domain-like"/>
    <property type="match status" value="1"/>
</dbReference>
<dbReference type="CDD" id="cd01949">
    <property type="entry name" value="GGDEF"/>
    <property type="match status" value="1"/>
</dbReference>
<dbReference type="EMBL" id="JBHSBU010000001">
    <property type="protein sequence ID" value="MFC4161007.1"/>
    <property type="molecule type" value="Genomic_DNA"/>
</dbReference>
<dbReference type="Gene3D" id="3.20.20.450">
    <property type="entry name" value="EAL domain"/>
    <property type="match status" value="1"/>
</dbReference>
<protein>
    <submittedName>
        <fullName evidence="3">Bifunctional diguanylate cyclase/phosphodiesterase</fullName>
    </submittedName>
</protein>
<evidence type="ECO:0000313" key="3">
    <source>
        <dbReference type="EMBL" id="MFC4161007.1"/>
    </source>
</evidence>
<dbReference type="SMART" id="SM00065">
    <property type="entry name" value="GAF"/>
    <property type="match status" value="1"/>
</dbReference>
<dbReference type="NCBIfam" id="TIGR00254">
    <property type="entry name" value="GGDEF"/>
    <property type="match status" value="2"/>
</dbReference>
<evidence type="ECO:0000259" key="2">
    <source>
        <dbReference type="PROSITE" id="PS50887"/>
    </source>
</evidence>
<dbReference type="Proteomes" id="UP001595791">
    <property type="component" value="Unassembled WGS sequence"/>
</dbReference>
<dbReference type="Pfam" id="PF00990">
    <property type="entry name" value="GGDEF"/>
    <property type="match status" value="2"/>
</dbReference>
<feature type="domain" description="GGDEF" evidence="2">
    <location>
        <begin position="249"/>
        <end position="398"/>
    </location>
</feature>
<dbReference type="InterPro" id="IPR001633">
    <property type="entry name" value="EAL_dom"/>
</dbReference>
<dbReference type="PANTHER" id="PTHR44757:SF2">
    <property type="entry name" value="BIOFILM ARCHITECTURE MAINTENANCE PROTEIN MBAA"/>
    <property type="match status" value="1"/>
</dbReference>
<dbReference type="InterPro" id="IPR029787">
    <property type="entry name" value="Nucleotide_cyclase"/>
</dbReference>
<evidence type="ECO:0000259" key="1">
    <source>
        <dbReference type="PROSITE" id="PS50883"/>
    </source>
</evidence>
<dbReference type="SUPFAM" id="SSF55073">
    <property type="entry name" value="Nucleotide cyclase"/>
    <property type="match status" value="1"/>
</dbReference>
<organism evidence="3 4">
    <name type="scientific">Chitinimonas lacunae</name>
    <dbReference type="NCBI Taxonomy" id="1963018"/>
    <lineage>
        <taxon>Bacteria</taxon>
        <taxon>Pseudomonadati</taxon>
        <taxon>Pseudomonadota</taxon>
        <taxon>Betaproteobacteria</taxon>
        <taxon>Neisseriales</taxon>
        <taxon>Chitinibacteraceae</taxon>
        <taxon>Chitinimonas</taxon>
    </lineage>
</organism>
<dbReference type="Pfam" id="PF00563">
    <property type="entry name" value="EAL"/>
    <property type="match status" value="1"/>
</dbReference>
<accession>A0ABV8MTM7</accession>
<name>A0ABV8MTM7_9NEIS</name>
<dbReference type="PROSITE" id="PS50887">
    <property type="entry name" value="GGDEF"/>
    <property type="match status" value="1"/>
</dbReference>
<comment type="caution">
    <text evidence="3">The sequence shown here is derived from an EMBL/GenBank/DDBJ whole genome shotgun (WGS) entry which is preliminary data.</text>
</comment>
<dbReference type="PANTHER" id="PTHR44757">
    <property type="entry name" value="DIGUANYLATE CYCLASE DGCP"/>
    <property type="match status" value="1"/>
</dbReference>
<reference evidence="4" key="1">
    <citation type="journal article" date="2019" name="Int. J. Syst. Evol. Microbiol.">
        <title>The Global Catalogue of Microorganisms (GCM) 10K type strain sequencing project: providing services to taxonomists for standard genome sequencing and annotation.</title>
        <authorList>
            <consortium name="The Broad Institute Genomics Platform"/>
            <consortium name="The Broad Institute Genome Sequencing Center for Infectious Disease"/>
            <person name="Wu L."/>
            <person name="Ma J."/>
        </authorList>
    </citation>
    <scope>NUCLEOTIDE SEQUENCE [LARGE SCALE GENOMIC DNA]</scope>
    <source>
        <strain evidence="4">LMG 29894</strain>
    </source>
</reference>
<dbReference type="InterPro" id="IPR043128">
    <property type="entry name" value="Rev_trsase/Diguanyl_cyclase"/>
</dbReference>
<dbReference type="Pfam" id="PF13185">
    <property type="entry name" value="GAF_2"/>
    <property type="match status" value="1"/>
</dbReference>
<dbReference type="SMART" id="SM00052">
    <property type="entry name" value="EAL"/>
    <property type="match status" value="1"/>
</dbReference>
<dbReference type="CDD" id="cd01948">
    <property type="entry name" value="EAL"/>
    <property type="match status" value="1"/>
</dbReference>
<proteinExistence type="predicted"/>
<dbReference type="InterPro" id="IPR052155">
    <property type="entry name" value="Biofilm_reg_signaling"/>
</dbReference>
<dbReference type="InterPro" id="IPR029016">
    <property type="entry name" value="GAF-like_dom_sf"/>
</dbReference>
<dbReference type="InterPro" id="IPR035919">
    <property type="entry name" value="EAL_sf"/>
</dbReference>